<dbReference type="SUPFAM" id="SSF50998">
    <property type="entry name" value="Quinoprotein alcohol dehydrogenase-like"/>
    <property type="match status" value="1"/>
</dbReference>
<dbReference type="SUPFAM" id="SSF52540">
    <property type="entry name" value="P-loop containing nucleoside triphosphate hydrolases"/>
    <property type="match status" value="1"/>
</dbReference>
<dbReference type="InterPro" id="IPR015943">
    <property type="entry name" value="WD40/YVTN_repeat-like_dom_sf"/>
</dbReference>
<evidence type="ECO:0000259" key="5">
    <source>
        <dbReference type="PROSITE" id="PS50837"/>
    </source>
</evidence>
<evidence type="ECO:0000256" key="2">
    <source>
        <dbReference type="ARBA" id="ARBA00022737"/>
    </source>
</evidence>
<dbReference type="EMBL" id="KV428184">
    <property type="protein sequence ID" value="KZT34390.1"/>
    <property type="molecule type" value="Genomic_DNA"/>
</dbReference>
<dbReference type="PROSITE" id="PS50837">
    <property type="entry name" value="NACHT"/>
    <property type="match status" value="1"/>
</dbReference>
<name>A0A165ZKH3_9AGAM</name>
<feature type="repeat" description="WD" evidence="3">
    <location>
        <begin position="1409"/>
        <end position="1440"/>
    </location>
</feature>
<protein>
    <recommendedName>
        <fullName evidence="5">NACHT domain-containing protein</fullName>
    </recommendedName>
</protein>
<keyword evidence="2" id="KW-0677">Repeat</keyword>
<dbReference type="InterPro" id="IPR001680">
    <property type="entry name" value="WD40_rpt"/>
</dbReference>
<evidence type="ECO:0000313" key="7">
    <source>
        <dbReference type="Proteomes" id="UP000076798"/>
    </source>
</evidence>
<dbReference type="Gene3D" id="3.40.50.300">
    <property type="entry name" value="P-loop containing nucleotide triphosphate hydrolases"/>
    <property type="match status" value="1"/>
</dbReference>
<dbReference type="InterPro" id="IPR019775">
    <property type="entry name" value="WD40_repeat_CS"/>
</dbReference>
<gene>
    <name evidence="6" type="ORF">SISSUDRAFT_1065366</name>
</gene>
<feature type="region of interest" description="Disordered" evidence="4">
    <location>
        <begin position="75"/>
        <end position="108"/>
    </location>
</feature>
<feature type="repeat" description="WD" evidence="3">
    <location>
        <begin position="1366"/>
        <end position="1407"/>
    </location>
</feature>
<proteinExistence type="predicted"/>
<keyword evidence="7" id="KW-1185">Reference proteome</keyword>
<dbReference type="STRING" id="1314776.A0A165ZKH3"/>
<dbReference type="PROSITE" id="PS00678">
    <property type="entry name" value="WD_REPEATS_1"/>
    <property type="match status" value="4"/>
</dbReference>
<evidence type="ECO:0000313" key="6">
    <source>
        <dbReference type="EMBL" id="KZT34390.1"/>
    </source>
</evidence>
<keyword evidence="1 3" id="KW-0853">WD repeat</keyword>
<dbReference type="OrthoDB" id="163438at2759"/>
<feature type="repeat" description="WD" evidence="3">
    <location>
        <begin position="1149"/>
        <end position="1181"/>
    </location>
</feature>
<dbReference type="CDD" id="cd00200">
    <property type="entry name" value="WD40"/>
    <property type="match status" value="2"/>
</dbReference>
<dbReference type="InterPro" id="IPR036322">
    <property type="entry name" value="WD40_repeat_dom_sf"/>
</dbReference>
<feature type="repeat" description="WD" evidence="3">
    <location>
        <begin position="1498"/>
        <end position="1531"/>
    </location>
</feature>
<feature type="repeat" description="WD" evidence="3">
    <location>
        <begin position="1280"/>
        <end position="1321"/>
    </location>
</feature>
<dbReference type="PANTHER" id="PTHR19848:SF8">
    <property type="entry name" value="F-BOX AND WD REPEAT DOMAIN CONTAINING 7"/>
    <property type="match status" value="1"/>
</dbReference>
<dbReference type="Pfam" id="PF00400">
    <property type="entry name" value="WD40"/>
    <property type="match status" value="9"/>
</dbReference>
<feature type="repeat" description="WD" evidence="3">
    <location>
        <begin position="1323"/>
        <end position="1364"/>
    </location>
</feature>
<feature type="compositionally biased region" description="Polar residues" evidence="4">
    <location>
        <begin position="79"/>
        <end position="88"/>
    </location>
</feature>
<evidence type="ECO:0000256" key="4">
    <source>
        <dbReference type="SAM" id="MobiDB-lite"/>
    </source>
</evidence>
<dbReference type="PANTHER" id="PTHR19848">
    <property type="entry name" value="WD40 REPEAT PROTEIN"/>
    <property type="match status" value="1"/>
</dbReference>
<feature type="repeat" description="WD" evidence="3">
    <location>
        <begin position="938"/>
        <end position="972"/>
    </location>
</feature>
<dbReference type="InterPro" id="IPR007111">
    <property type="entry name" value="NACHT_NTPase"/>
</dbReference>
<dbReference type="InterPro" id="IPR027417">
    <property type="entry name" value="P-loop_NTPase"/>
</dbReference>
<dbReference type="PRINTS" id="PR00320">
    <property type="entry name" value="GPROTEINBRPT"/>
</dbReference>
<dbReference type="SUPFAM" id="SSF50978">
    <property type="entry name" value="WD40 repeat-like"/>
    <property type="match status" value="1"/>
</dbReference>
<evidence type="ECO:0000256" key="3">
    <source>
        <dbReference type="PROSITE-ProRule" id="PRU00221"/>
    </source>
</evidence>
<dbReference type="Proteomes" id="UP000076798">
    <property type="component" value="Unassembled WGS sequence"/>
</dbReference>
<organism evidence="6 7">
    <name type="scientific">Sistotremastrum suecicum HHB10207 ss-3</name>
    <dbReference type="NCBI Taxonomy" id="1314776"/>
    <lineage>
        <taxon>Eukaryota</taxon>
        <taxon>Fungi</taxon>
        <taxon>Dikarya</taxon>
        <taxon>Basidiomycota</taxon>
        <taxon>Agaricomycotina</taxon>
        <taxon>Agaricomycetes</taxon>
        <taxon>Sistotremastrales</taxon>
        <taxon>Sistotremastraceae</taxon>
        <taxon>Sistotremastrum</taxon>
    </lineage>
</organism>
<reference evidence="6 7" key="1">
    <citation type="journal article" date="2016" name="Mol. Biol. Evol.">
        <title>Comparative Genomics of Early-Diverging Mushroom-Forming Fungi Provides Insights into the Origins of Lignocellulose Decay Capabilities.</title>
        <authorList>
            <person name="Nagy L.G."/>
            <person name="Riley R."/>
            <person name="Tritt A."/>
            <person name="Adam C."/>
            <person name="Daum C."/>
            <person name="Floudas D."/>
            <person name="Sun H."/>
            <person name="Yadav J.S."/>
            <person name="Pangilinan J."/>
            <person name="Larsson K.H."/>
            <person name="Matsuura K."/>
            <person name="Barry K."/>
            <person name="Labutti K."/>
            <person name="Kuo R."/>
            <person name="Ohm R.A."/>
            <person name="Bhattacharya S.S."/>
            <person name="Shirouzu T."/>
            <person name="Yoshinaga Y."/>
            <person name="Martin F.M."/>
            <person name="Grigoriev I.V."/>
            <person name="Hibbett D.S."/>
        </authorList>
    </citation>
    <scope>NUCLEOTIDE SEQUENCE [LARGE SCALE GENOMIC DNA]</scope>
    <source>
        <strain evidence="6 7">HHB10207 ss-3</strain>
    </source>
</reference>
<dbReference type="InterPro" id="IPR056884">
    <property type="entry name" value="NPHP3-like_N"/>
</dbReference>
<dbReference type="SMART" id="SM00320">
    <property type="entry name" value="WD40"/>
    <property type="match status" value="12"/>
</dbReference>
<dbReference type="PROSITE" id="PS50294">
    <property type="entry name" value="WD_REPEATS_REGION"/>
    <property type="match status" value="7"/>
</dbReference>
<feature type="domain" description="NACHT" evidence="5">
    <location>
        <begin position="367"/>
        <end position="533"/>
    </location>
</feature>
<dbReference type="InterPro" id="IPR011047">
    <property type="entry name" value="Quinoprotein_ADH-like_sf"/>
</dbReference>
<sequence length="1617" mass="180044">MNDYLVTSDNRGGSLTVKIYIKHAIGSDVFFGTVTAEIAELAAELLRPNIRDGDEEWTKPRRLVTGAHEYTDPIPTLSFKFTPSSQTGSRDEVSATLSTRSEEPSPPLDLDLERLTKATEAAKKAVEGLRKAPVELQKSSDYSEVAKSAADILTPDVKEAGEVFDNIGVFVGIIDTIAEIHPYAKLAWGVISLPFKISKAQLDRDKELSELVSTINSTYEKINRLWTSLEQEYQKSIVTRLLIHSVNCGAFLCEECINHPDFFKRALRSRFTAVDRKIQDFKSGFKDLQDELLRSTALEAQVVGQKTYTSVRDTRDQAILDTLKYVASADFGSKSGCYPNTRIKVIEEITRWFEAAKVIDGTKTGASIYWLRGHAGSGKSAIAHSITKKFHDQKCLGSSFFFDASNAVKRRAEDLFSTIARNLASLIPSFAEALVDVIQSSSDVRTTTSVRRQFEELILNPAQRSKHNGHVIVVIDALDECGYSSLREYQALLDILSSGREVHGTSTGSPTLRNLPSNFHFLLTSRPDSDIEEAFARSQHVHRKDLWAVSDEEVETDLETYYRNRLEEFTYVPDLLHRFDTLSPAQGCIRILTTRSERLFQWAFTTCEFLLQDDPVEDIVERFQTLLEVSHLSGLEDLYTKILEKVAGAEGTSRLSRFRAVLGRVLCVREPLSLQDITALRGTNEDSTTSEFFVKRMGSVLSGAGVVSISVIQVFHTSFRDFLFREYLAAGKKNIYHVDPHEQDAVLAQACLRVLNSQLAFNLCQIQSSYTAHNPQLAAQCKASLRSQSLGHLIYASIYWSSHLVKTDYNEAVASLLHTFIDCQFLHWLELLGAIGEIYVSVGAIRTMTEWATGYDDKVAEFGKDARKFVSNFAHVIARSPPHLYISALPFAPESSLVSQRYLPRFSGTLIVQSGKQQIWSPVDLIFGDRGDFRTKEVLSIAYSPDGKVLIAVTDNKLIWLWNPSTGQSIASFYETEASPACIVEISPDGRYFAVGSKRGEIVLRDLKTQRLIWGPKCVQGQKIVSLRFSRDSEKLWAGDWWAYLGAWDVQTGNNRFPVEELHGGDGTYTVIAGDASRLACAPSGISLVLFHRNDDDTAWSDRRKIATFTDAVFALTFSPDGQRLVSGHDSGTIKMWDVESGDLHGDHSTAHTNQIRSLAFSSDGLFFASSSFDQTIQVWDGMTRDPIGNALSGFGEIHLKIAISADGKSVATTIGDGGIYVWDTAGMKESALLGAKLGSGPYPSVIALSPDGKHLYAARSDHSICEYDMETGAELGTVMRGHRSRIWHLSVLRDGTHLVSCSSDTTISIWDIEAPMKTHKSLTGHTNEVVFTAFSPDGTRLLSCSTDRTLRIWDTATSETLGEPLTGHTNFVMCAAFFDEGQRIISGSYDRTIRVWDPDTGNQIGESLELHTGGVNAMALSPTNNILTSADTRGVIHLWYPPSTTSSLRRHHTIHHGTDRINSVSFSADGARLLSASADHTICLWDVSTGELIGRPFEGHSGDVIRAFFLDEERIISSSYDGTIRIWDIDATAEAPGTKPEAIGQANLQRYFRRIDYDGWVRSEDDPPKLLFWLPLHYRPVFQWSRCRKIIGREALDIDFSRFEHGERWANCRSPR</sequence>
<dbReference type="PROSITE" id="PS50082">
    <property type="entry name" value="WD_REPEATS_2"/>
    <property type="match status" value="9"/>
</dbReference>
<dbReference type="InterPro" id="IPR020472">
    <property type="entry name" value="WD40_PAC1"/>
</dbReference>
<dbReference type="Gene3D" id="2.130.10.10">
    <property type="entry name" value="YVTN repeat-like/Quinoprotein amine dehydrogenase"/>
    <property type="match status" value="5"/>
</dbReference>
<dbReference type="Pfam" id="PF24883">
    <property type="entry name" value="NPHP3_N"/>
    <property type="match status" value="1"/>
</dbReference>
<accession>A0A165ZKH3</accession>
<evidence type="ECO:0000256" key="1">
    <source>
        <dbReference type="ARBA" id="ARBA00022574"/>
    </source>
</evidence>
<feature type="repeat" description="WD" evidence="3">
    <location>
        <begin position="1106"/>
        <end position="1147"/>
    </location>
</feature>
<feature type="repeat" description="WD" evidence="3">
    <location>
        <begin position="1455"/>
        <end position="1496"/>
    </location>
</feature>